<dbReference type="Proteomes" id="UP000540412">
    <property type="component" value="Unassembled WGS sequence"/>
</dbReference>
<keyword evidence="3" id="KW-1185">Reference proteome</keyword>
<organism evidence="2 3">
    <name type="scientific">Nocardia transvalensis</name>
    <dbReference type="NCBI Taxonomy" id="37333"/>
    <lineage>
        <taxon>Bacteria</taxon>
        <taxon>Bacillati</taxon>
        <taxon>Actinomycetota</taxon>
        <taxon>Actinomycetes</taxon>
        <taxon>Mycobacteriales</taxon>
        <taxon>Nocardiaceae</taxon>
        <taxon>Nocardia</taxon>
    </lineage>
</organism>
<comment type="caution">
    <text evidence="2">The sequence shown here is derived from an EMBL/GenBank/DDBJ whole genome shotgun (WGS) entry which is preliminary data.</text>
</comment>
<name>A0A7W9PDC0_9NOCA</name>
<evidence type="ECO:0000313" key="2">
    <source>
        <dbReference type="EMBL" id="MBB5913553.1"/>
    </source>
</evidence>
<dbReference type="AlphaFoldDB" id="A0A7W9PDC0"/>
<gene>
    <name evidence="2" type="ORF">BJY24_002420</name>
</gene>
<dbReference type="EMBL" id="JACHIT010000001">
    <property type="protein sequence ID" value="MBB5913553.1"/>
    <property type="molecule type" value="Genomic_DNA"/>
</dbReference>
<feature type="domain" description="DUF397" evidence="1">
    <location>
        <begin position="8"/>
        <end position="61"/>
    </location>
</feature>
<dbReference type="InterPro" id="IPR007278">
    <property type="entry name" value="DUF397"/>
</dbReference>
<evidence type="ECO:0000313" key="3">
    <source>
        <dbReference type="Proteomes" id="UP000540412"/>
    </source>
</evidence>
<protein>
    <recommendedName>
        <fullName evidence="1">DUF397 domain-containing protein</fullName>
    </recommendedName>
</protein>
<evidence type="ECO:0000259" key="1">
    <source>
        <dbReference type="Pfam" id="PF04149"/>
    </source>
</evidence>
<dbReference type="Pfam" id="PF04149">
    <property type="entry name" value="DUF397"/>
    <property type="match status" value="1"/>
</dbReference>
<reference evidence="2 3" key="1">
    <citation type="submission" date="2020-08" db="EMBL/GenBank/DDBJ databases">
        <title>Sequencing the genomes of 1000 actinobacteria strains.</title>
        <authorList>
            <person name="Klenk H.-P."/>
        </authorList>
    </citation>
    <scope>NUCLEOTIDE SEQUENCE [LARGE SCALE GENOMIC DNA]</scope>
    <source>
        <strain evidence="2 3">DSM 43582</strain>
    </source>
</reference>
<sequence>MKVDSTGAVWRKSTYSGPDGNCVEVAFLVDGNVAVRDTKDGGRGPELAFAPGAWDAFVVRVGEGGFERSR</sequence>
<accession>A0A7W9PDC0</accession>
<dbReference type="RefSeq" id="WP_040744739.1">
    <property type="nucleotide sequence ID" value="NZ_JACHIT010000001.1"/>
</dbReference>
<proteinExistence type="predicted"/>